<name>A0A381XJM6_9ZZZZ</name>
<sequence>MKEKIKQVVWEKWIDPMNTNIDEVEYPGYDLPSLDEEEPQDIVLNGEDEARQNFDISSNPEDLNVPNPMQIINTPYGFLPLTEYSFASKHFDFWTIHCNFPITQSIADAIANVPGVETLNVMTKYRARLGFNRILFQANAFELNEVREGVEIAAKKACIKNDELEHLKELLLFRAEIRALAEKTKKKLSKSNHWTMYILPNGQMETFTEFKRTDSMDKKTALFNSAKRLIGGAVFTSNQE</sequence>
<organism evidence="1">
    <name type="scientific">marine metagenome</name>
    <dbReference type="NCBI Taxonomy" id="408172"/>
    <lineage>
        <taxon>unclassified sequences</taxon>
        <taxon>metagenomes</taxon>
        <taxon>ecological metagenomes</taxon>
    </lineage>
</organism>
<accession>A0A381XJM6</accession>
<reference evidence="1" key="1">
    <citation type="submission" date="2018-05" db="EMBL/GenBank/DDBJ databases">
        <authorList>
            <person name="Lanie J.A."/>
            <person name="Ng W.-L."/>
            <person name="Kazmierczak K.M."/>
            <person name="Andrzejewski T.M."/>
            <person name="Davidsen T.M."/>
            <person name="Wayne K.J."/>
            <person name="Tettelin H."/>
            <person name="Glass J.I."/>
            <person name="Rusch D."/>
            <person name="Podicherti R."/>
            <person name="Tsui H.-C.T."/>
            <person name="Winkler M.E."/>
        </authorList>
    </citation>
    <scope>NUCLEOTIDE SEQUENCE</scope>
</reference>
<dbReference type="AlphaFoldDB" id="A0A381XJM6"/>
<gene>
    <name evidence="1" type="ORF">METZ01_LOCUS117819</name>
</gene>
<dbReference type="EMBL" id="UINC01015425">
    <property type="protein sequence ID" value="SVA64965.1"/>
    <property type="molecule type" value="Genomic_DNA"/>
</dbReference>
<protein>
    <submittedName>
        <fullName evidence="1">Uncharacterized protein</fullName>
    </submittedName>
</protein>
<proteinExistence type="predicted"/>
<evidence type="ECO:0000313" key="1">
    <source>
        <dbReference type="EMBL" id="SVA64965.1"/>
    </source>
</evidence>